<reference evidence="1 2" key="1">
    <citation type="submission" date="2021-06" db="EMBL/GenBank/DDBJ databases">
        <authorList>
            <person name="Grouzdev D.S."/>
            <person name="Koziaeva V."/>
        </authorList>
    </citation>
    <scope>NUCLEOTIDE SEQUENCE [LARGE SCALE GENOMIC DNA]</scope>
    <source>
        <strain evidence="1 2">22</strain>
    </source>
</reference>
<accession>A0A947D7K2</accession>
<evidence type="ECO:0000313" key="1">
    <source>
        <dbReference type="EMBL" id="MBT9292558.1"/>
    </source>
</evidence>
<dbReference type="EMBL" id="JAHHZF010000014">
    <property type="protein sequence ID" value="MBT9292558.1"/>
    <property type="molecule type" value="Genomic_DNA"/>
</dbReference>
<evidence type="ECO:0000313" key="2">
    <source>
        <dbReference type="Proteomes" id="UP000766595"/>
    </source>
</evidence>
<dbReference type="Proteomes" id="UP000766595">
    <property type="component" value="Unassembled WGS sequence"/>
</dbReference>
<gene>
    <name evidence="1" type="ORF">KL771_24060</name>
</gene>
<keyword evidence="2" id="KW-1185">Reference proteome</keyword>
<proteinExistence type="predicted"/>
<dbReference type="RefSeq" id="WP_261971066.1">
    <property type="nucleotide sequence ID" value="NZ_JAHHZF010000014.1"/>
</dbReference>
<name>A0A947D7K2_9HYPH</name>
<protein>
    <submittedName>
        <fullName evidence="1">Uncharacterized protein</fullName>
    </submittedName>
</protein>
<organism evidence="1 2">
    <name type="scientific">Prosthecodimorpha staleyi</name>
    <dbReference type="NCBI Taxonomy" id="2840188"/>
    <lineage>
        <taxon>Bacteria</taxon>
        <taxon>Pseudomonadati</taxon>
        <taxon>Pseudomonadota</taxon>
        <taxon>Alphaproteobacteria</taxon>
        <taxon>Hyphomicrobiales</taxon>
        <taxon>Ancalomicrobiaceae</taxon>
        <taxon>Prosthecodimorpha</taxon>
    </lineage>
</organism>
<sequence>MTRAQRHMATTKRRDVEATGNEIDGRIAAMRLILKMARPGSHAEALRALREAFPDASLAERVQALDP</sequence>
<dbReference type="AlphaFoldDB" id="A0A947D7K2"/>
<comment type="caution">
    <text evidence="1">The sequence shown here is derived from an EMBL/GenBank/DDBJ whole genome shotgun (WGS) entry which is preliminary data.</text>
</comment>